<keyword evidence="1 3" id="KW-0808">Transferase</keyword>
<evidence type="ECO:0000313" key="3">
    <source>
        <dbReference type="EMBL" id="SPE31644.1"/>
    </source>
</evidence>
<dbReference type="InterPro" id="IPR006268">
    <property type="entry name" value="DAHP_syn_2"/>
</dbReference>
<sequence>MRESWQERFAETPDVLAGPGRRRTIVPVLDFSVGGAEFITMAGPCSVETEHQLLSTAHHVRRAGARVLRGGAFKPRSSPYSFQGLGLEGLKLLAAAGEATGLAIVTEVMSECDVPLVADYADILQIGSRSMENYTLLEEAARTKRPILLKRGMMATIGDLFRSAQIILESGNPNVILCERGIRTFETTLRNTFDAASIALLKQITHLPVIADPSHACGDRGLVPALARIGVAAGADGLLVEVHPNPDDAWSDGDQSLDFAGFDAMMKSLDPFIELRRLQLETHAAVEVPIMQGEG</sequence>
<organism evidence="3 4">
    <name type="scientific">Candidatus Sulfuritelmatomonas gaucii</name>
    <dbReference type="NCBI Taxonomy" id="2043161"/>
    <lineage>
        <taxon>Bacteria</taxon>
        <taxon>Pseudomonadati</taxon>
        <taxon>Acidobacteriota</taxon>
        <taxon>Terriglobia</taxon>
        <taxon>Terriglobales</taxon>
        <taxon>Acidobacteriaceae</taxon>
        <taxon>Candidatus Sulfuritelmatomonas</taxon>
    </lineage>
</organism>
<feature type="domain" description="DAHP synthetase I/KDSA" evidence="2">
    <location>
        <begin position="35"/>
        <end position="266"/>
    </location>
</feature>
<dbReference type="Gene3D" id="3.20.20.70">
    <property type="entry name" value="Aldolase class I"/>
    <property type="match status" value="1"/>
</dbReference>
<dbReference type="PANTHER" id="PTHR43018">
    <property type="entry name" value="PHOSPHO-2-DEHYDRO-3-DEOXYHEPTONATE ALDOLASE"/>
    <property type="match status" value="1"/>
</dbReference>
<dbReference type="NCBIfam" id="NF009239">
    <property type="entry name" value="PRK12595.1"/>
    <property type="match status" value="1"/>
</dbReference>
<dbReference type="Pfam" id="PF00793">
    <property type="entry name" value="DAHP_synth_1"/>
    <property type="match status" value="1"/>
</dbReference>
<evidence type="ECO:0000313" key="4">
    <source>
        <dbReference type="Proteomes" id="UP000239735"/>
    </source>
</evidence>
<dbReference type="GO" id="GO:0009073">
    <property type="term" value="P:aromatic amino acid family biosynthetic process"/>
    <property type="evidence" value="ECO:0007669"/>
    <property type="project" value="InterPro"/>
</dbReference>
<dbReference type="PANTHER" id="PTHR43018:SF2">
    <property type="entry name" value="PHOSPHO-2-DEHYDRO-3-DEOXYHEPTONATE ALDOLASE"/>
    <property type="match status" value="1"/>
</dbReference>
<accession>A0A2N9M860</accession>
<dbReference type="InterPro" id="IPR006218">
    <property type="entry name" value="DAHP1/KDSA"/>
</dbReference>
<protein>
    <submittedName>
        <fullName evidence="3">Phospho-2-dehydro-3-deoxyheptonate aldolase</fullName>
        <ecNumber evidence="3">2.5.1.54</ecNumber>
    </submittedName>
</protein>
<reference evidence="4" key="1">
    <citation type="submission" date="2018-02" db="EMBL/GenBank/DDBJ databases">
        <authorList>
            <person name="Hausmann B."/>
        </authorList>
    </citation>
    <scope>NUCLEOTIDE SEQUENCE [LARGE SCALE GENOMIC DNA]</scope>
    <source>
        <strain evidence="4">Peat soil MAG SbA5</strain>
    </source>
</reference>
<dbReference type="EMBL" id="OKRB01000152">
    <property type="protein sequence ID" value="SPE31644.1"/>
    <property type="molecule type" value="Genomic_DNA"/>
</dbReference>
<gene>
    <name evidence="3" type="ORF">SBA5_90021</name>
</gene>
<dbReference type="SUPFAM" id="SSF51569">
    <property type="entry name" value="Aldolase"/>
    <property type="match status" value="1"/>
</dbReference>
<dbReference type="AlphaFoldDB" id="A0A2N9M860"/>
<name>A0A2N9M860_9BACT</name>
<dbReference type="NCBIfam" id="TIGR01361">
    <property type="entry name" value="DAHP_synth_Bsub"/>
    <property type="match status" value="1"/>
</dbReference>
<dbReference type="InterPro" id="IPR052899">
    <property type="entry name" value="Class-I_DAHP_synthase"/>
</dbReference>
<dbReference type="Proteomes" id="UP000239735">
    <property type="component" value="Unassembled WGS sequence"/>
</dbReference>
<proteinExistence type="predicted"/>
<evidence type="ECO:0000259" key="2">
    <source>
        <dbReference type="Pfam" id="PF00793"/>
    </source>
</evidence>
<dbReference type="NCBIfam" id="NF006421">
    <property type="entry name" value="PRK08673.1"/>
    <property type="match status" value="1"/>
</dbReference>
<dbReference type="InterPro" id="IPR013785">
    <property type="entry name" value="Aldolase_TIM"/>
</dbReference>
<dbReference type="EC" id="2.5.1.54" evidence="3"/>
<dbReference type="GO" id="GO:0003849">
    <property type="term" value="F:3-deoxy-7-phosphoheptulonate synthase activity"/>
    <property type="evidence" value="ECO:0007669"/>
    <property type="project" value="UniProtKB-EC"/>
</dbReference>
<dbReference type="GO" id="GO:0016832">
    <property type="term" value="F:aldehyde-lyase activity"/>
    <property type="evidence" value="ECO:0007669"/>
    <property type="project" value="InterPro"/>
</dbReference>
<evidence type="ECO:0000256" key="1">
    <source>
        <dbReference type="ARBA" id="ARBA00022679"/>
    </source>
</evidence>